<organism evidence="11 12">
    <name type="scientific">Albugo candida</name>
    <dbReference type="NCBI Taxonomy" id="65357"/>
    <lineage>
        <taxon>Eukaryota</taxon>
        <taxon>Sar</taxon>
        <taxon>Stramenopiles</taxon>
        <taxon>Oomycota</taxon>
        <taxon>Peronosporomycetes</taxon>
        <taxon>Albuginales</taxon>
        <taxon>Albuginaceae</taxon>
        <taxon>Albugo</taxon>
    </lineage>
</organism>
<accession>A0A024FTM9</accession>
<feature type="transmembrane region" description="Helical" evidence="9">
    <location>
        <begin position="169"/>
        <end position="187"/>
    </location>
</feature>
<evidence type="ECO:0000256" key="6">
    <source>
        <dbReference type="ARBA" id="ARBA00023065"/>
    </source>
</evidence>
<keyword evidence="3" id="KW-0813">Transport</keyword>
<comment type="caution">
    <text evidence="11">The sequence shown here is derived from an EMBL/GenBank/DDBJ whole genome shotgun (WGS) entry which is preliminary data.</text>
</comment>
<evidence type="ECO:0000256" key="1">
    <source>
        <dbReference type="ARBA" id="ARBA00004141"/>
    </source>
</evidence>
<evidence type="ECO:0000313" key="12">
    <source>
        <dbReference type="Proteomes" id="UP000053237"/>
    </source>
</evidence>
<proteinExistence type="inferred from homology"/>
<evidence type="ECO:0000313" key="11">
    <source>
        <dbReference type="EMBL" id="CCI10302.1"/>
    </source>
</evidence>
<dbReference type="AlphaFoldDB" id="A0A024FTM9"/>
<dbReference type="GO" id="GO:0005385">
    <property type="term" value="F:zinc ion transmembrane transporter activity"/>
    <property type="evidence" value="ECO:0007669"/>
    <property type="project" value="InterPro"/>
</dbReference>
<feature type="domain" description="Cation efflux protein transmembrane" evidence="10">
    <location>
        <begin position="402"/>
        <end position="672"/>
    </location>
</feature>
<evidence type="ECO:0000256" key="5">
    <source>
        <dbReference type="ARBA" id="ARBA00022989"/>
    </source>
</evidence>
<dbReference type="InterPro" id="IPR027469">
    <property type="entry name" value="Cation_efflux_TMD_sf"/>
</dbReference>
<evidence type="ECO:0000259" key="10">
    <source>
        <dbReference type="Pfam" id="PF01545"/>
    </source>
</evidence>
<feature type="transmembrane region" description="Helical" evidence="9">
    <location>
        <begin position="193"/>
        <end position="212"/>
    </location>
</feature>
<evidence type="ECO:0000256" key="7">
    <source>
        <dbReference type="ARBA" id="ARBA00023136"/>
    </source>
</evidence>
<evidence type="ECO:0000256" key="2">
    <source>
        <dbReference type="ARBA" id="ARBA00008873"/>
    </source>
</evidence>
<dbReference type="GO" id="GO:0006882">
    <property type="term" value="P:intracellular zinc ion homeostasis"/>
    <property type="evidence" value="ECO:0007669"/>
    <property type="project" value="InterPro"/>
</dbReference>
<name>A0A024FTM9_9STRA</name>
<dbReference type="GO" id="GO:0016020">
    <property type="term" value="C:membrane"/>
    <property type="evidence" value="ECO:0007669"/>
    <property type="project" value="UniProtKB-SubCell"/>
</dbReference>
<feature type="transmembrane region" description="Helical" evidence="9">
    <location>
        <begin position="21"/>
        <end position="44"/>
    </location>
</feature>
<feature type="transmembrane region" description="Helical" evidence="9">
    <location>
        <begin position="402"/>
        <end position="421"/>
    </location>
</feature>
<sequence length="761" mass="86153">MRHRTLPFVHSRDGLWLDNRSMNGAGWIAALYDTLISIGALLMIKCVQINQTGGQSTDAVAIALIYTVLCGLQSIRFVKTLDRKLIWRSCTDNPIEAIACNHKKHVYQCVTDGFILFLRELIRFYSVRHFGYLFSIMIEKLDTLLPIPLVHLLSYNSDTSKRGSYLVRYARSIITGAGMLVIAGSNVSDPSMLIHAIGLMAGSVCVHSRMRMSQRERRVEAASLTQVRHNRSLLLTWLLSICFAVGSSSFRRLPIMKYTAMDPYRATQSKQFELWITFLFLTGLYFTFLSLPSVQFYQSNIFYGGNGAKRGMVAISTAALSRCAYIVVYKQFTSWTCVEMMISAILIWTQYFQPEGRALKKCLDACPFTQNSKVDATHSHYYTNHLVSMLKSVWTTTESRRILLFLCINIMYMVVEFLVGYSTNSLGLIGDAGHMFFDNSALFVGLIASYIGHFRPNERYTYGYGRVEVLSGLLNSTLLLFVSLRLMTEAIQRFFDPPNIQTNNLLVTSIGGFLLNVIGLIWFHDHIHQHNGACAHDTKHTCGHNSVHNDQLHDSQFSTSCCEQTSLSDQGSNDSRSNGFSNRLDQDSHVSTPNSINLSDQRNDKHIRNTNMYGIYLHVLADTLGSIGVIISSIMIDYGGWYIADPICSLVISFLIFGSTLPLFRDIIRQLMGRVPSEMEELLQTTLESIVKEIPKVEQVSQWHFWQHSNGLHVASMHLLVDDAVEQVVLRHVQSIVKSQFKDIKLDLTVQIQQIDQHQTE</sequence>
<dbReference type="InterPro" id="IPR045316">
    <property type="entry name" value="Msc2-like"/>
</dbReference>
<feature type="transmembrane region" description="Helical" evidence="9">
    <location>
        <begin position="272"/>
        <end position="291"/>
    </location>
</feature>
<dbReference type="InterPro" id="IPR058533">
    <property type="entry name" value="Cation_efflux_TM"/>
</dbReference>
<keyword evidence="6" id="KW-0406">Ion transport</keyword>
<reference evidence="11 12" key="1">
    <citation type="submission" date="2012-05" db="EMBL/GenBank/DDBJ databases">
        <title>Recombination and specialization in a pathogen metapopulation.</title>
        <authorList>
            <person name="Gardiner A."/>
            <person name="Kemen E."/>
            <person name="Schultz-Larsen T."/>
            <person name="MacLean D."/>
            <person name="Van Oosterhout C."/>
            <person name="Jones J.D.G."/>
        </authorList>
    </citation>
    <scope>NUCLEOTIDE SEQUENCE [LARGE SCALE GENOMIC DNA]</scope>
    <source>
        <strain evidence="11 12">Ac Nc2</strain>
    </source>
</reference>
<evidence type="ECO:0000256" key="4">
    <source>
        <dbReference type="ARBA" id="ARBA00022692"/>
    </source>
</evidence>
<keyword evidence="7 9" id="KW-0472">Membrane</keyword>
<keyword evidence="5 9" id="KW-1133">Transmembrane helix</keyword>
<dbReference type="PANTHER" id="PTHR45755:SF4">
    <property type="entry name" value="ZINC TRANSPORTER 7"/>
    <property type="match status" value="1"/>
</dbReference>
<dbReference type="SUPFAM" id="SSF161111">
    <property type="entry name" value="Cation efflux protein transmembrane domain-like"/>
    <property type="match status" value="1"/>
</dbReference>
<feature type="transmembrane region" description="Helical" evidence="9">
    <location>
        <begin position="433"/>
        <end position="452"/>
    </location>
</feature>
<dbReference type="Proteomes" id="UP000053237">
    <property type="component" value="Unassembled WGS sequence"/>
</dbReference>
<comment type="similarity">
    <text evidence="2">Belongs to the cation diffusion facilitator (CDF) transporter (TC 2.A.4) family. SLC30A subfamily.</text>
</comment>
<protein>
    <recommendedName>
        <fullName evidence="10">Cation efflux protein transmembrane domain-containing protein</fullName>
    </recommendedName>
</protein>
<keyword evidence="12" id="KW-1185">Reference proteome</keyword>
<dbReference type="Pfam" id="PF01545">
    <property type="entry name" value="Cation_efflux"/>
    <property type="match status" value="1"/>
</dbReference>
<gene>
    <name evidence="11" type="ORF">BN9_091560</name>
</gene>
<dbReference type="PANTHER" id="PTHR45755">
    <property type="match status" value="1"/>
</dbReference>
<dbReference type="STRING" id="65357.A0A024FTM9"/>
<feature type="transmembrane region" description="Helical" evidence="9">
    <location>
        <begin position="59"/>
        <end position="78"/>
    </location>
</feature>
<evidence type="ECO:0000256" key="9">
    <source>
        <dbReference type="SAM" id="Phobius"/>
    </source>
</evidence>
<dbReference type="EMBL" id="CAIX01000204">
    <property type="protein sequence ID" value="CCI10302.1"/>
    <property type="molecule type" value="Genomic_DNA"/>
</dbReference>
<evidence type="ECO:0000256" key="8">
    <source>
        <dbReference type="SAM" id="MobiDB-lite"/>
    </source>
</evidence>
<feature type="transmembrane region" description="Helical" evidence="9">
    <location>
        <begin position="642"/>
        <end position="664"/>
    </location>
</feature>
<dbReference type="Gene3D" id="1.20.1510.10">
    <property type="entry name" value="Cation efflux protein transmembrane domain"/>
    <property type="match status" value="1"/>
</dbReference>
<feature type="transmembrane region" description="Helical" evidence="9">
    <location>
        <begin position="615"/>
        <end position="636"/>
    </location>
</feature>
<dbReference type="OrthoDB" id="78669at2759"/>
<feature type="region of interest" description="Disordered" evidence="8">
    <location>
        <begin position="568"/>
        <end position="601"/>
    </location>
</feature>
<keyword evidence="4 9" id="KW-0812">Transmembrane</keyword>
<feature type="transmembrane region" description="Helical" evidence="9">
    <location>
        <begin position="464"/>
        <end position="484"/>
    </location>
</feature>
<comment type="subcellular location">
    <subcellularLocation>
        <location evidence="1">Membrane</location>
        <topology evidence="1">Multi-pass membrane protein</topology>
    </subcellularLocation>
</comment>
<dbReference type="GO" id="GO:0005794">
    <property type="term" value="C:Golgi apparatus"/>
    <property type="evidence" value="ECO:0007669"/>
    <property type="project" value="TreeGrafter"/>
</dbReference>
<feature type="compositionally biased region" description="Polar residues" evidence="8">
    <location>
        <begin position="568"/>
        <end position="600"/>
    </location>
</feature>
<feature type="transmembrane region" description="Helical" evidence="9">
    <location>
        <begin position="504"/>
        <end position="523"/>
    </location>
</feature>
<evidence type="ECO:0000256" key="3">
    <source>
        <dbReference type="ARBA" id="ARBA00022448"/>
    </source>
</evidence>
<dbReference type="NCBIfam" id="TIGR01297">
    <property type="entry name" value="CDF"/>
    <property type="match status" value="1"/>
</dbReference>
<dbReference type="InParanoid" id="A0A024FTM9"/>
<feature type="transmembrane region" description="Helical" evidence="9">
    <location>
        <begin position="233"/>
        <end position="252"/>
    </location>
</feature>
<dbReference type="InterPro" id="IPR002524">
    <property type="entry name" value="Cation_efflux"/>
</dbReference>